<name>A0A4Z2I6C9_9TELE</name>
<organism evidence="1 2">
    <name type="scientific">Liparis tanakae</name>
    <name type="common">Tanaka's snailfish</name>
    <dbReference type="NCBI Taxonomy" id="230148"/>
    <lineage>
        <taxon>Eukaryota</taxon>
        <taxon>Metazoa</taxon>
        <taxon>Chordata</taxon>
        <taxon>Craniata</taxon>
        <taxon>Vertebrata</taxon>
        <taxon>Euteleostomi</taxon>
        <taxon>Actinopterygii</taxon>
        <taxon>Neopterygii</taxon>
        <taxon>Teleostei</taxon>
        <taxon>Neoteleostei</taxon>
        <taxon>Acanthomorphata</taxon>
        <taxon>Eupercaria</taxon>
        <taxon>Perciformes</taxon>
        <taxon>Cottioidei</taxon>
        <taxon>Cottales</taxon>
        <taxon>Liparidae</taxon>
        <taxon>Liparis</taxon>
    </lineage>
</organism>
<dbReference type="Proteomes" id="UP000314294">
    <property type="component" value="Unassembled WGS sequence"/>
</dbReference>
<evidence type="ECO:0000313" key="2">
    <source>
        <dbReference type="Proteomes" id="UP000314294"/>
    </source>
</evidence>
<evidence type="ECO:0000313" key="1">
    <source>
        <dbReference type="EMBL" id="TNN73609.1"/>
    </source>
</evidence>
<protein>
    <submittedName>
        <fullName evidence="1">Uncharacterized protein</fullName>
    </submittedName>
</protein>
<reference evidence="1 2" key="1">
    <citation type="submission" date="2019-03" db="EMBL/GenBank/DDBJ databases">
        <title>First draft genome of Liparis tanakae, snailfish: a comprehensive survey of snailfish specific genes.</title>
        <authorList>
            <person name="Kim W."/>
            <person name="Song I."/>
            <person name="Jeong J.-H."/>
            <person name="Kim D."/>
            <person name="Kim S."/>
            <person name="Ryu S."/>
            <person name="Song J.Y."/>
            <person name="Lee S.K."/>
        </authorList>
    </citation>
    <scope>NUCLEOTIDE SEQUENCE [LARGE SCALE GENOMIC DNA]</scope>
    <source>
        <tissue evidence="1">Muscle</tissue>
    </source>
</reference>
<sequence length="74" mass="7552">MVSTLHQVGQVGHLGALIGEDGPVRGGQRGPALQGVLGHVPVLRGLPVHLQAGGRNAGVSPLCSKTSRCAKKIR</sequence>
<dbReference type="EMBL" id="SRLO01000123">
    <property type="protein sequence ID" value="TNN73609.1"/>
    <property type="molecule type" value="Genomic_DNA"/>
</dbReference>
<comment type="caution">
    <text evidence="1">The sequence shown here is derived from an EMBL/GenBank/DDBJ whole genome shotgun (WGS) entry which is preliminary data.</text>
</comment>
<gene>
    <name evidence="1" type="ORF">EYF80_016204</name>
</gene>
<proteinExistence type="predicted"/>
<keyword evidence="2" id="KW-1185">Reference proteome</keyword>
<accession>A0A4Z2I6C9</accession>
<dbReference type="AlphaFoldDB" id="A0A4Z2I6C9"/>